<organism evidence="2 3">
    <name type="scientific">Symbiodinium necroappetens</name>
    <dbReference type="NCBI Taxonomy" id="1628268"/>
    <lineage>
        <taxon>Eukaryota</taxon>
        <taxon>Sar</taxon>
        <taxon>Alveolata</taxon>
        <taxon>Dinophyceae</taxon>
        <taxon>Suessiales</taxon>
        <taxon>Symbiodiniaceae</taxon>
        <taxon>Symbiodinium</taxon>
    </lineage>
</organism>
<comment type="caution">
    <text evidence="2">The sequence shown here is derived from an EMBL/GenBank/DDBJ whole genome shotgun (WGS) entry which is preliminary data.</text>
</comment>
<sequence>MRRAPMLPRTALGSQGGDDALKDEWRLKVAHAVDVLQEDVPLLFASYNGMGGRLPDFSIYSSEINFVDERAPSFVLRGLPMYRNFLLALRWSIRSMFEESKLEITAMGKTLSVDGKLSMRWRLHLWPKGVMSHALDFMAPILQGWGFHLREETHQWEAPAIVEGYSNYEFDPWTGQITMHTVDIKNPPLFITDLLRQYSVSEAKTALPYGIPLRFQAAEGPESSASLAGATLRGESRRGASTISRAAKAKGQEWPIPQSCEDDFECNGGTANFPLQCCELPLLGKFCCKPPDDDVQRNSKDPAWLPLPVPSDPWQV</sequence>
<dbReference type="Proteomes" id="UP000601435">
    <property type="component" value="Unassembled WGS sequence"/>
</dbReference>
<dbReference type="AlphaFoldDB" id="A0A813A0W5"/>
<dbReference type="OrthoDB" id="407547at2759"/>
<evidence type="ECO:0000256" key="1">
    <source>
        <dbReference type="SAM" id="MobiDB-lite"/>
    </source>
</evidence>
<dbReference type="Pfam" id="PF10184">
    <property type="entry name" value="DUF2358"/>
    <property type="match status" value="1"/>
</dbReference>
<feature type="compositionally biased region" description="Pro residues" evidence="1">
    <location>
        <begin position="305"/>
        <end position="316"/>
    </location>
</feature>
<proteinExistence type="predicted"/>
<evidence type="ECO:0000313" key="2">
    <source>
        <dbReference type="EMBL" id="CAE7849105.1"/>
    </source>
</evidence>
<evidence type="ECO:0000313" key="3">
    <source>
        <dbReference type="Proteomes" id="UP000601435"/>
    </source>
</evidence>
<protein>
    <submittedName>
        <fullName evidence="2">Uncharacterized protein</fullName>
    </submittedName>
</protein>
<reference evidence="2" key="1">
    <citation type="submission" date="2021-02" db="EMBL/GenBank/DDBJ databases">
        <authorList>
            <person name="Dougan E. K."/>
            <person name="Rhodes N."/>
            <person name="Thang M."/>
            <person name="Chan C."/>
        </authorList>
    </citation>
    <scope>NUCLEOTIDE SEQUENCE</scope>
</reference>
<dbReference type="PANTHER" id="PTHR31094">
    <property type="entry name" value="RIKEN CDNA 2310061I04 GENE"/>
    <property type="match status" value="1"/>
</dbReference>
<name>A0A813A0W5_9DINO</name>
<dbReference type="PANTHER" id="PTHR31094:SF2">
    <property type="entry name" value="RIKEN CDNA 2310061I04 GENE"/>
    <property type="match status" value="1"/>
</dbReference>
<keyword evidence="3" id="KW-1185">Reference proteome</keyword>
<dbReference type="EMBL" id="CAJNJA010053053">
    <property type="protein sequence ID" value="CAE7849105.1"/>
    <property type="molecule type" value="Genomic_DNA"/>
</dbReference>
<gene>
    <name evidence="2" type="ORF">SNEC2469_LOCUS26247</name>
</gene>
<feature type="region of interest" description="Disordered" evidence="1">
    <location>
        <begin position="293"/>
        <end position="316"/>
    </location>
</feature>
<dbReference type="InterPro" id="IPR018790">
    <property type="entry name" value="DUF2358"/>
</dbReference>
<accession>A0A813A0W5</accession>